<evidence type="ECO:0000256" key="1">
    <source>
        <dbReference type="ARBA" id="ARBA00004418"/>
    </source>
</evidence>
<sequence length="375" mass="40401">MLKQMLMGTVTAVFVAAGLPALSQTKDVELPRNLSVTSYDVGASSYNQAVALGTALGNAYDISLRVLPATSDVARLLPVKQGRVDFGVIGSESFNAAEGTEAFADPSIGPQPLRLVIGSNSDNCFTLGLRGDAGIKSIQDIKGKRIAFVVGAPALQSNVAAFLAFGGLTWDDVEKVDVASFGASWEALINGQVDAITTLTTTSYSQQAAASPGGLAWLPLPAEDKEGWARLQAAKPQFSPRLATLGANISKDTPLECAGFPFPVLATYPDRDETVVYNLTKAVDDQYQAYVDIEPAMSGWRADRQNFQWVIPYHAGAVAYWKDRGLWTDEAEAHNQKLVHRQDLLMKTWDGLDDKSKWPEARVAALKEAGLETYE</sequence>
<dbReference type="SUPFAM" id="SSF53850">
    <property type="entry name" value="Periplasmic binding protein-like II"/>
    <property type="match status" value="1"/>
</dbReference>
<dbReference type="GO" id="GO:0042597">
    <property type="term" value="C:periplasmic space"/>
    <property type="evidence" value="ECO:0007669"/>
    <property type="project" value="UniProtKB-SubCell"/>
</dbReference>
<dbReference type="OrthoDB" id="9776669at2"/>
<keyword evidence="5" id="KW-1185">Reference proteome</keyword>
<evidence type="ECO:0000313" key="5">
    <source>
        <dbReference type="Proteomes" id="UP000030960"/>
    </source>
</evidence>
<organism evidence="4 5">
    <name type="scientific">Mameliella alba</name>
    <dbReference type="NCBI Taxonomy" id="561184"/>
    <lineage>
        <taxon>Bacteria</taxon>
        <taxon>Pseudomonadati</taxon>
        <taxon>Pseudomonadota</taxon>
        <taxon>Alphaproteobacteria</taxon>
        <taxon>Rhodobacterales</taxon>
        <taxon>Roseobacteraceae</taxon>
        <taxon>Mameliella</taxon>
    </lineage>
</organism>
<dbReference type="Gene3D" id="3.40.190.10">
    <property type="entry name" value="Periplasmic binding protein-like II"/>
    <property type="match status" value="2"/>
</dbReference>
<protein>
    <submittedName>
        <fullName evidence="4">TRAP transporter</fullName>
    </submittedName>
</protein>
<evidence type="ECO:0000256" key="3">
    <source>
        <dbReference type="ARBA" id="ARBA00022729"/>
    </source>
</evidence>
<dbReference type="InterPro" id="IPR011852">
    <property type="entry name" value="TRAP_TAXI"/>
</dbReference>
<dbReference type="Proteomes" id="UP000030960">
    <property type="component" value="Unassembled WGS sequence"/>
</dbReference>
<dbReference type="PANTHER" id="PTHR30024">
    <property type="entry name" value="ALIPHATIC SULFONATES-BINDING PROTEIN-RELATED"/>
    <property type="match status" value="1"/>
</dbReference>
<dbReference type="RefSeq" id="WP_052244649.1">
    <property type="nucleotide sequence ID" value="NZ_JAHVJH010000007.1"/>
</dbReference>
<keyword evidence="3" id="KW-0732">Signal</keyword>
<accession>A0A0B3RK31</accession>
<dbReference type="Pfam" id="PF16868">
    <property type="entry name" value="NMT1_3"/>
    <property type="match status" value="1"/>
</dbReference>
<comment type="subcellular location">
    <subcellularLocation>
        <location evidence="1">Periplasm</location>
    </subcellularLocation>
</comment>
<dbReference type="PANTHER" id="PTHR30024:SF47">
    <property type="entry name" value="TAURINE-BINDING PERIPLASMIC PROTEIN"/>
    <property type="match status" value="1"/>
</dbReference>
<dbReference type="EMBL" id="JSUQ01000016">
    <property type="protein sequence ID" value="KHQ51605.1"/>
    <property type="molecule type" value="Genomic_DNA"/>
</dbReference>
<comment type="caution">
    <text evidence="4">The sequence shown here is derived from an EMBL/GenBank/DDBJ whole genome shotgun (WGS) entry which is preliminary data.</text>
</comment>
<dbReference type="NCBIfam" id="TIGR02122">
    <property type="entry name" value="TRAP_TAXI"/>
    <property type="match status" value="1"/>
</dbReference>
<dbReference type="PATRIC" id="fig|1515334.3.peg.3791"/>
<name>A0A0B3RK31_9RHOB</name>
<comment type="similarity">
    <text evidence="2">Belongs to the bacterial solute-binding protein SsuA/TauA family.</text>
</comment>
<evidence type="ECO:0000256" key="2">
    <source>
        <dbReference type="ARBA" id="ARBA00010742"/>
    </source>
</evidence>
<dbReference type="GO" id="GO:0042918">
    <property type="term" value="P:alkanesulfonate transmembrane transport"/>
    <property type="evidence" value="ECO:0007669"/>
    <property type="project" value="TreeGrafter"/>
</dbReference>
<proteinExistence type="inferred from homology"/>
<dbReference type="AlphaFoldDB" id="A0A0B3RK31"/>
<gene>
    <name evidence="4" type="ORF">OA50_03767</name>
</gene>
<evidence type="ECO:0000313" key="4">
    <source>
        <dbReference type="EMBL" id="KHQ51605.1"/>
    </source>
</evidence>
<reference evidence="4 5" key="1">
    <citation type="submission" date="2014-10" db="EMBL/GenBank/DDBJ databases">
        <title>Genome sequence of Ponticoccus sp. strain UMTAT08 isolated from clonal culture of toxic dinoflagellate Alexandrium tamiyavanichii.</title>
        <authorList>
            <person name="Gan H.Y."/>
            <person name="Muhd D.-D."/>
            <person name="Mohd Noor M.E."/>
            <person name="Yeong Y.S."/>
            <person name="Usup G."/>
        </authorList>
    </citation>
    <scope>NUCLEOTIDE SEQUENCE [LARGE SCALE GENOMIC DNA]</scope>
    <source>
        <strain evidence="4 5">UMTAT08</strain>
    </source>
</reference>